<dbReference type="GO" id="GO:0006826">
    <property type="term" value="P:iron ion transport"/>
    <property type="evidence" value="ECO:0007669"/>
    <property type="project" value="TreeGrafter"/>
</dbReference>
<dbReference type="PRINTS" id="PR00422">
    <property type="entry name" value="TRANSFERRIN"/>
</dbReference>
<dbReference type="SUPFAM" id="SSF53850">
    <property type="entry name" value="Periplasmic binding protein-like II"/>
    <property type="match status" value="2"/>
</dbReference>
<dbReference type="AlphaFoldDB" id="A0A8J2R0Q3"/>
<feature type="domain" description="Transferrin-like" evidence="2">
    <location>
        <begin position="369"/>
        <end position="715"/>
    </location>
</feature>
<feature type="domain" description="Transferrin-like" evidence="2">
    <location>
        <begin position="12"/>
        <end position="364"/>
    </location>
</feature>
<dbReference type="PROSITE" id="PS51257">
    <property type="entry name" value="PROKAR_LIPOPROTEIN"/>
    <property type="match status" value="1"/>
</dbReference>
<dbReference type="Proteomes" id="UP000789524">
    <property type="component" value="Unassembled WGS sequence"/>
</dbReference>
<proteinExistence type="predicted"/>
<evidence type="ECO:0000313" key="3">
    <source>
        <dbReference type="EMBL" id="CAG9574097.1"/>
    </source>
</evidence>
<feature type="chain" id="PRO_5035312918" evidence="1">
    <location>
        <begin position="19"/>
        <end position="821"/>
    </location>
</feature>
<evidence type="ECO:0000313" key="4">
    <source>
        <dbReference type="Proteomes" id="UP000789524"/>
    </source>
</evidence>
<gene>
    <name evidence="3" type="ORF">DCHRY22_LOCUS10755</name>
</gene>
<dbReference type="CDD" id="cd13529">
    <property type="entry name" value="PBP2_transferrin"/>
    <property type="match status" value="1"/>
</dbReference>
<dbReference type="SMART" id="SM00094">
    <property type="entry name" value="TR_FER"/>
    <property type="match status" value="1"/>
</dbReference>
<feature type="signal peptide" evidence="1">
    <location>
        <begin position="1"/>
        <end position="18"/>
    </location>
</feature>
<organism evidence="3 4">
    <name type="scientific">Danaus chrysippus</name>
    <name type="common">African queen</name>
    <dbReference type="NCBI Taxonomy" id="151541"/>
    <lineage>
        <taxon>Eukaryota</taxon>
        <taxon>Metazoa</taxon>
        <taxon>Ecdysozoa</taxon>
        <taxon>Arthropoda</taxon>
        <taxon>Hexapoda</taxon>
        <taxon>Insecta</taxon>
        <taxon>Pterygota</taxon>
        <taxon>Neoptera</taxon>
        <taxon>Endopterygota</taxon>
        <taxon>Lepidoptera</taxon>
        <taxon>Glossata</taxon>
        <taxon>Ditrysia</taxon>
        <taxon>Papilionoidea</taxon>
        <taxon>Nymphalidae</taxon>
        <taxon>Danainae</taxon>
        <taxon>Danaini</taxon>
        <taxon>Danaina</taxon>
        <taxon>Danaus</taxon>
        <taxon>Anosia</taxon>
    </lineage>
</organism>
<evidence type="ECO:0000256" key="1">
    <source>
        <dbReference type="SAM" id="SignalP"/>
    </source>
</evidence>
<dbReference type="Pfam" id="PF00405">
    <property type="entry name" value="Transferrin"/>
    <property type="match status" value="2"/>
</dbReference>
<dbReference type="GO" id="GO:0005769">
    <property type="term" value="C:early endosome"/>
    <property type="evidence" value="ECO:0007669"/>
    <property type="project" value="TreeGrafter"/>
</dbReference>
<dbReference type="Gene3D" id="3.40.190.10">
    <property type="entry name" value="Periplasmic binding protein-like II"/>
    <property type="match status" value="3"/>
</dbReference>
<dbReference type="InterPro" id="IPR001156">
    <property type="entry name" value="Transferrin-like_dom"/>
</dbReference>
<comment type="caution">
    <text evidence="3">The sequence shown here is derived from an EMBL/GenBank/DDBJ whole genome shotgun (WGS) entry which is preliminary data.</text>
</comment>
<dbReference type="PANTHER" id="PTHR11485:SF57">
    <property type="entry name" value="TRANSFERRIN"/>
    <property type="match status" value="1"/>
</dbReference>
<evidence type="ECO:0000259" key="2">
    <source>
        <dbReference type="PROSITE" id="PS51408"/>
    </source>
</evidence>
<dbReference type="EMBL" id="CAKASE010000072">
    <property type="protein sequence ID" value="CAG9574097.1"/>
    <property type="molecule type" value="Genomic_DNA"/>
</dbReference>
<name>A0A8J2R0Q3_9NEOP</name>
<reference evidence="3" key="1">
    <citation type="submission" date="2021-09" db="EMBL/GenBank/DDBJ databases">
        <authorList>
            <person name="Martin H S."/>
        </authorList>
    </citation>
    <scope>NUCLEOTIDE SEQUENCE</scope>
</reference>
<dbReference type="GO" id="GO:0055037">
    <property type="term" value="C:recycling endosome"/>
    <property type="evidence" value="ECO:0007669"/>
    <property type="project" value="TreeGrafter"/>
</dbReference>
<sequence length="821" mass="89446">MGWKIIIYAFALIACASAQNEFRVCVPPSFASQCQGLQSLGSPIICDTVESRLDCIMRLNRGDSDFGVFSEEEMVLMAHNQPNDNRVVASIKDILSNGSYAFEAVAVVPASHTGGLEGLRGMKYCHPGLDETEARWSPRVLKTLERAAARTDRCPDIDTNGKTAEEIEVQTLNSFFSAACRPGPWSANSTVDADLKSRFPNLCSLCGSNGDCSKYSIDMGPNIANVDNNNRHIQALECMRSNENNTFAYVRNPRIRGSYALLCEDGSLRPLTIEATNSNISPCSFVRQPWSAIVATTTRANDVSAAVKTWWPTGTNPGGNSWQSSLYNNLIGGALSIVSFEDSLPGPGNYSQSRNFTTIDASSSCIPARRWCTISSEEHNKCSWVRASAFTLGIEPTISCQMRANIFECLSDIKDNAADFIAVPSNYGYLSRQHYKLSPVKLVQNLRGNPNSFSRVAAFVKESATQGNITRFENLRGKKACFPEFGGISYVAFLRTAHERSIISSSECDYARAVGEFFDGACAPGAMAASHEITQSSYNASNLCSVCKPAVNVNDSNFTCAFDYTNMYYGNNGSINCLADPTTDVAFVELDGIEAHLNAAKLQASDLRALCRDNTLAPSAGVQVPDSCLLASVVDSEVLARRNDPLTNSLNVLLDNLDSYFGYNAANAKQLINLEIYSPFDKVSDLLFKNTAIGLTEPSDNAINAEARNYNELFRHLESCTGSSPPLPGLATKNFFSLLTLLGTLFKARPADLDICNVCSLTILIPLDFFAKNVPICHHYCLSIHPILPRPKTSINTSSLELGPGDIRVPIERLLGPKKMI</sequence>
<dbReference type="GO" id="GO:0005886">
    <property type="term" value="C:plasma membrane"/>
    <property type="evidence" value="ECO:0007669"/>
    <property type="project" value="TreeGrafter"/>
</dbReference>
<dbReference type="OrthoDB" id="8183540at2759"/>
<keyword evidence="4" id="KW-1185">Reference proteome</keyword>
<dbReference type="GO" id="GO:0005615">
    <property type="term" value="C:extracellular space"/>
    <property type="evidence" value="ECO:0007669"/>
    <property type="project" value="TreeGrafter"/>
</dbReference>
<accession>A0A8J2R0Q3</accession>
<dbReference type="PROSITE" id="PS51408">
    <property type="entry name" value="TRANSFERRIN_LIKE_4"/>
    <property type="match status" value="2"/>
</dbReference>
<protein>
    <submittedName>
        <fullName evidence="3">(African queen) hypothetical protein</fullName>
    </submittedName>
</protein>
<keyword evidence="1" id="KW-0732">Signal</keyword>
<dbReference type="PANTHER" id="PTHR11485">
    <property type="entry name" value="TRANSFERRIN"/>
    <property type="match status" value="1"/>
</dbReference>